<keyword evidence="2" id="KW-1185">Reference proteome</keyword>
<protein>
    <submittedName>
        <fullName evidence="1">Uncharacterized protein</fullName>
    </submittedName>
</protein>
<proteinExistence type="predicted"/>
<evidence type="ECO:0000313" key="1">
    <source>
        <dbReference type="EMBL" id="MBF0858399.1"/>
    </source>
</evidence>
<dbReference type="RefSeq" id="WP_194259134.1">
    <property type="nucleotide sequence ID" value="NZ_JABCQG010000004.1"/>
</dbReference>
<dbReference type="Proteomes" id="UP000623107">
    <property type="component" value="Unassembled WGS sequence"/>
</dbReference>
<reference evidence="2" key="1">
    <citation type="submission" date="2020-04" db="EMBL/GenBank/DDBJ databases">
        <title>Description of novel Gluconacetobacter.</title>
        <authorList>
            <person name="Sombolestani A."/>
        </authorList>
    </citation>
    <scope>NUCLEOTIDE SEQUENCE [LARGE SCALE GENOMIC DNA]</scope>
    <source>
        <strain evidence="2">LMG 31484</strain>
    </source>
</reference>
<dbReference type="EMBL" id="JABCQG010000004">
    <property type="protein sequence ID" value="MBF0858399.1"/>
    <property type="molecule type" value="Genomic_DNA"/>
</dbReference>
<name>A0ABR9Y398_9PROT</name>
<accession>A0ABR9Y398</accession>
<gene>
    <name evidence="1" type="ORF">HKD24_04105</name>
</gene>
<comment type="caution">
    <text evidence="1">The sequence shown here is derived from an EMBL/GenBank/DDBJ whole genome shotgun (WGS) entry which is preliminary data.</text>
</comment>
<evidence type="ECO:0000313" key="2">
    <source>
        <dbReference type="Proteomes" id="UP000623107"/>
    </source>
</evidence>
<sequence>MENCGFGWQNYLLSATLTGNGVSSLPVSNLQNQQGAASLAWRITGEGSGWSADFTARFPSVLPIRVISLHRTNLSSKALWRIQVHNDTTVVFDQNMPCHVSNGQCLFVLPAEVAGNTVEITVWNVSNPDGFISLPLAYVGPLWQPQRNYASSSTESLTLGQQSTTMLNGAEFVDARYVQRGLSIVHESYGDADVTVLRQIQQAAASGQNILFLPDPSQAPADLASQAVFGRLAGGDLSNPYGPTDRHAQTFTLTERL</sequence>
<reference evidence="1 2" key="2">
    <citation type="submission" date="2020-11" db="EMBL/GenBank/DDBJ databases">
        <title>Description of novel Gluconobacter species.</title>
        <authorList>
            <person name="Cleenwerck I."/>
            <person name="Cnockaert M."/>
            <person name="Borremans W."/>
            <person name="Wieme A.D."/>
            <person name="De Vuyst L."/>
            <person name="Vandamme P."/>
        </authorList>
    </citation>
    <scope>NUCLEOTIDE SEQUENCE [LARGE SCALE GENOMIC DNA]</scope>
    <source>
        <strain evidence="1 2">LMG 31484</strain>
    </source>
</reference>
<organism evidence="1 2">
    <name type="scientific">Gluconobacter vitians</name>
    <dbReference type="NCBI Taxonomy" id="2728102"/>
    <lineage>
        <taxon>Bacteria</taxon>
        <taxon>Pseudomonadati</taxon>
        <taxon>Pseudomonadota</taxon>
        <taxon>Alphaproteobacteria</taxon>
        <taxon>Acetobacterales</taxon>
        <taxon>Acetobacteraceae</taxon>
        <taxon>Gluconobacter</taxon>
    </lineage>
</organism>